<dbReference type="InterPro" id="IPR006179">
    <property type="entry name" value="5_nucleotidase/apyrase"/>
</dbReference>
<dbReference type="AlphaFoldDB" id="A0A1G9K6B8"/>
<dbReference type="InterPro" id="IPR008334">
    <property type="entry name" value="5'-Nucleotdase_C"/>
</dbReference>
<sequence>MDLKIKHFVIFITIGLTFSCKQQIQNVASMEGNEIRLDTSIPQKDSINAYIKPYRDRVNHILDSTLAYAPKKITKVDGPYNTTAGNLLADIVFSEGAPIFKSRTGKNLDFVFLNHGGIRSIISQGKISARTAFEVMPFENTIVVVELSGKSVKKLLAYLLESGMAHPISGMQIVLNTDNTLASVKIQDKPFDENRHYFVATSDYLAAGGDSMIFFKEALSVTTIDYLIRNAMIDYFKRVDTVAPKVDYRFYKLTP</sequence>
<dbReference type="EMBL" id="FNGV01000001">
    <property type="protein sequence ID" value="SDL45076.1"/>
    <property type="molecule type" value="Genomic_DNA"/>
</dbReference>
<reference evidence="2 3" key="1">
    <citation type="submission" date="2016-10" db="EMBL/GenBank/DDBJ databases">
        <authorList>
            <person name="de Groot N.N."/>
        </authorList>
    </citation>
    <scope>NUCLEOTIDE SEQUENCE [LARGE SCALE GENOMIC DNA]</scope>
    <source>
        <strain evidence="2 3">DSM 19886</strain>
    </source>
</reference>
<organism evidence="2 3">
    <name type="scientific">Kriegella aquimaris</name>
    <dbReference type="NCBI Taxonomy" id="192904"/>
    <lineage>
        <taxon>Bacteria</taxon>
        <taxon>Pseudomonadati</taxon>
        <taxon>Bacteroidota</taxon>
        <taxon>Flavobacteriia</taxon>
        <taxon>Flavobacteriales</taxon>
        <taxon>Flavobacteriaceae</taxon>
        <taxon>Kriegella</taxon>
    </lineage>
</organism>
<dbReference type="InterPro" id="IPR036907">
    <property type="entry name" value="5'-Nucleotdase_C_sf"/>
</dbReference>
<dbReference type="Gene3D" id="3.90.780.10">
    <property type="entry name" value="5'-Nucleotidase, C-terminal domain"/>
    <property type="match status" value="1"/>
</dbReference>
<evidence type="ECO:0000259" key="1">
    <source>
        <dbReference type="Pfam" id="PF02872"/>
    </source>
</evidence>
<name>A0A1G9K6B8_9FLAO</name>
<protein>
    <submittedName>
        <fullName evidence="2">5'-nucleotidase, C-terminal domain</fullName>
    </submittedName>
</protein>
<proteinExistence type="predicted"/>
<dbReference type="Proteomes" id="UP000199440">
    <property type="component" value="Unassembled WGS sequence"/>
</dbReference>
<dbReference type="OrthoDB" id="4762412at2"/>
<evidence type="ECO:0000313" key="3">
    <source>
        <dbReference type="Proteomes" id="UP000199440"/>
    </source>
</evidence>
<dbReference type="PANTHER" id="PTHR11575:SF24">
    <property type="entry name" value="5'-NUCLEOTIDASE"/>
    <property type="match status" value="1"/>
</dbReference>
<dbReference type="GO" id="GO:0030288">
    <property type="term" value="C:outer membrane-bounded periplasmic space"/>
    <property type="evidence" value="ECO:0007669"/>
    <property type="project" value="TreeGrafter"/>
</dbReference>
<evidence type="ECO:0000313" key="2">
    <source>
        <dbReference type="EMBL" id="SDL45076.1"/>
    </source>
</evidence>
<dbReference type="PRINTS" id="PR01607">
    <property type="entry name" value="APYRASEFAMLY"/>
</dbReference>
<dbReference type="PROSITE" id="PS51257">
    <property type="entry name" value="PROKAR_LIPOPROTEIN"/>
    <property type="match status" value="1"/>
</dbReference>
<dbReference type="GO" id="GO:0008253">
    <property type="term" value="F:5'-nucleotidase activity"/>
    <property type="evidence" value="ECO:0007669"/>
    <property type="project" value="TreeGrafter"/>
</dbReference>
<dbReference type="SUPFAM" id="SSF55816">
    <property type="entry name" value="5'-nucleotidase (syn. UDP-sugar hydrolase), C-terminal domain"/>
    <property type="match status" value="1"/>
</dbReference>
<keyword evidence="3" id="KW-1185">Reference proteome</keyword>
<gene>
    <name evidence="2" type="ORF">SAMN04488514_101855</name>
</gene>
<accession>A0A1G9K6B8</accession>
<dbReference type="PANTHER" id="PTHR11575">
    <property type="entry name" value="5'-NUCLEOTIDASE-RELATED"/>
    <property type="match status" value="1"/>
</dbReference>
<dbReference type="Pfam" id="PF02872">
    <property type="entry name" value="5_nucleotid_C"/>
    <property type="match status" value="1"/>
</dbReference>
<dbReference type="STRING" id="192904.SAMN04488514_101855"/>
<feature type="domain" description="5'-Nucleotidase C-terminal" evidence="1">
    <location>
        <begin position="82"/>
        <end position="216"/>
    </location>
</feature>
<dbReference type="GO" id="GO:0008768">
    <property type="term" value="F:UDP-sugar diphosphatase activity"/>
    <property type="evidence" value="ECO:0007669"/>
    <property type="project" value="TreeGrafter"/>
</dbReference>
<dbReference type="GO" id="GO:0009166">
    <property type="term" value="P:nucleotide catabolic process"/>
    <property type="evidence" value="ECO:0007669"/>
    <property type="project" value="InterPro"/>
</dbReference>